<dbReference type="EMBL" id="KZ309095">
    <property type="protein sequence ID" value="KAG8236932.1"/>
    <property type="molecule type" value="Genomic_DNA"/>
</dbReference>
<dbReference type="PANTHER" id="PTHR47331">
    <property type="entry name" value="PHD-TYPE DOMAIN-CONTAINING PROTEIN"/>
    <property type="match status" value="1"/>
</dbReference>
<reference evidence="2" key="2">
    <citation type="submission" date="2017-10" db="EMBL/GenBank/DDBJ databases">
        <title>Ladona fulva Genome sequencing and assembly.</title>
        <authorList>
            <person name="Murali S."/>
            <person name="Richards S."/>
            <person name="Bandaranaike D."/>
            <person name="Bellair M."/>
            <person name="Blankenburg K."/>
            <person name="Chao H."/>
            <person name="Dinh H."/>
            <person name="Doddapaneni H."/>
            <person name="Dugan-Rocha S."/>
            <person name="Elkadiri S."/>
            <person name="Gnanaolivu R."/>
            <person name="Hernandez B."/>
            <person name="Skinner E."/>
            <person name="Javaid M."/>
            <person name="Lee S."/>
            <person name="Li M."/>
            <person name="Ming W."/>
            <person name="Munidasa M."/>
            <person name="Muniz J."/>
            <person name="Nguyen L."/>
            <person name="Hughes D."/>
            <person name="Osuji N."/>
            <person name="Pu L.-L."/>
            <person name="Puazo M."/>
            <person name="Qu C."/>
            <person name="Quiroz J."/>
            <person name="Raj R."/>
            <person name="Weissenberger G."/>
            <person name="Xin Y."/>
            <person name="Zou X."/>
            <person name="Han Y."/>
            <person name="Worley K."/>
            <person name="Muzny D."/>
            <person name="Gibbs R."/>
        </authorList>
    </citation>
    <scope>NUCLEOTIDE SEQUENCE</scope>
    <source>
        <strain evidence="2">Sampled in the wild</strain>
    </source>
</reference>
<protein>
    <recommendedName>
        <fullName evidence="1">DUF5641 domain-containing protein</fullName>
    </recommendedName>
</protein>
<dbReference type="Proteomes" id="UP000792457">
    <property type="component" value="Unassembled WGS sequence"/>
</dbReference>
<dbReference type="OrthoDB" id="8061911at2759"/>
<name>A0A8K0P8E0_LADFU</name>
<keyword evidence="3" id="KW-1185">Reference proteome</keyword>
<evidence type="ECO:0000313" key="2">
    <source>
        <dbReference type="EMBL" id="KAG8236932.1"/>
    </source>
</evidence>
<feature type="domain" description="DUF5641" evidence="1">
    <location>
        <begin position="74"/>
        <end position="106"/>
    </location>
</feature>
<dbReference type="InterPro" id="IPR040676">
    <property type="entry name" value="DUF5641"/>
</dbReference>
<accession>A0A8K0P8E0</accession>
<dbReference type="PANTHER" id="PTHR47331:SF1">
    <property type="entry name" value="GAG-LIKE PROTEIN"/>
    <property type="match status" value="1"/>
</dbReference>
<proteinExistence type="predicted"/>
<organism evidence="2 3">
    <name type="scientific">Ladona fulva</name>
    <name type="common">Scarce chaser dragonfly</name>
    <name type="synonym">Libellula fulva</name>
    <dbReference type="NCBI Taxonomy" id="123851"/>
    <lineage>
        <taxon>Eukaryota</taxon>
        <taxon>Metazoa</taxon>
        <taxon>Ecdysozoa</taxon>
        <taxon>Arthropoda</taxon>
        <taxon>Hexapoda</taxon>
        <taxon>Insecta</taxon>
        <taxon>Pterygota</taxon>
        <taxon>Palaeoptera</taxon>
        <taxon>Odonata</taxon>
        <taxon>Epiprocta</taxon>
        <taxon>Anisoptera</taxon>
        <taxon>Libelluloidea</taxon>
        <taxon>Libellulidae</taxon>
        <taxon>Ladona</taxon>
    </lineage>
</organism>
<evidence type="ECO:0000313" key="3">
    <source>
        <dbReference type="Proteomes" id="UP000792457"/>
    </source>
</evidence>
<comment type="caution">
    <text evidence="2">The sequence shown here is derived from an EMBL/GenBank/DDBJ whole genome shotgun (WGS) entry which is preliminary data.</text>
</comment>
<gene>
    <name evidence="2" type="ORF">J437_LFUL014977</name>
</gene>
<dbReference type="Pfam" id="PF18701">
    <property type="entry name" value="DUF5641"/>
    <property type="match status" value="1"/>
</dbReference>
<dbReference type="AlphaFoldDB" id="A0A8K0P8E0"/>
<sequence>MQQYGPRTQEENDESIPHFFDKAVLNSRPLVPLSADPSEINYLTPGHFLIGQQILDLPDADPRSQDSVASLSARWKLVEKIKNNFWRRWSNEYLNTLQQRAKWSSGSTWNAMLSKRAEFACVVLANG</sequence>
<evidence type="ECO:0000259" key="1">
    <source>
        <dbReference type="Pfam" id="PF18701"/>
    </source>
</evidence>
<reference evidence="2" key="1">
    <citation type="submission" date="2013-04" db="EMBL/GenBank/DDBJ databases">
        <authorList>
            <person name="Qu J."/>
            <person name="Murali S.C."/>
            <person name="Bandaranaike D."/>
            <person name="Bellair M."/>
            <person name="Blankenburg K."/>
            <person name="Chao H."/>
            <person name="Dinh H."/>
            <person name="Doddapaneni H."/>
            <person name="Downs B."/>
            <person name="Dugan-Rocha S."/>
            <person name="Elkadiri S."/>
            <person name="Gnanaolivu R.D."/>
            <person name="Hernandez B."/>
            <person name="Javaid M."/>
            <person name="Jayaseelan J.C."/>
            <person name="Lee S."/>
            <person name="Li M."/>
            <person name="Ming W."/>
            <person name="Munidasa M."/>
            <person name="Muniz J."/>
            <person name="Nguyen L."/>
            <person name="Ongeri F."/>
            <person name="Osuji N."/>
            <person name="Pu L.-L."/>
            <person name="Puazo M."/>
            <person name="Qu C."/>
            <person name="Quiroz J."/>
            <person name="Raj R."/>
            <person name="Weissenberger G."/>
            <person name="Xin Y."/>
            <person name="Zou X."/>
            <person name="Han Y."/>
            <person name="Richards S."/>
            <person name="Worley K."/>
            <person name="Muzny D."/>
            <person name="Gibbs R."/>
        </authorList>
    </citation>
    <scope>NUCLEOTIDE SEQUENCE</scope>
    <source>
        <strain evidence="2">Sampled in the wild</strain>
    </source>
</reference>